<evidence type="ECO:0000256" key="2">
    <source>
        <dbReference type="ARBA" id="ARBA00006654"/>
    </source>
</evidence>
<dbReference type="GO" id="GO:0006196">
    <property type="term" value="P:AMP catabolic process"/>
    <property type="evidence" value="ECO:0007669"/>
    <property type="project" value="TreeGrafter"/>
</dbReference>
<dbReference type="InterPro" id="IPR036907">
    <property type="entry name" value="5'-Nucleotdase_C_sf"/>
</dbReference>
<evidence type="ECO:0000256" key="7">
    <source>
        <dbReference type="ARBA" id="ARBA00022801"/>
    </source>
</evidence>
<evidence type="ECO:0000256" key="4">
    <source>
        <dbReference type="ARBA" id="ARBA00022723"/>
    </source>
</evidence>
<dbReference type="InterPro" id="IPR008334">
    <property type="entry name" value="5'-Nucleotdase_C"/>
</dbReference>
<dbReference type="OMA" id="WLATINS"/>
<sequence>MEAVRLLPLLLLLLLGFFASSSAVWDLVLLHTNDVHARVEETDVNSGKCGVNGQCFAGVARRATEVSRIRSTENNVLLLDAGDQFQGTVWFNFYKGAEAAHFMNKLGYNATVFGNHEFDNGVEGLMKPFLEQIKCPVLSANIKPDHTLNATFGITYLPYKIFTIGKEKVGVVGYTSQETPALSKPGPHLQFLDEVTSLQVQVDKLRTLGINKIIALGHSGFTVDKKIAKKVRGVDVVIGGHTNTFLYTGTPPSTEVPVGPYPFMVNSEDGRKVPVVQAYAFGKYLGYLKVSFDDAGNVVKSTGNPILLNSSIKQDSEVLADVEEWKKNLANYSAQVVGKTLVFLNGSTHDCRFKECNLGNLICDAMLDNYISFSNDIQWNHVSACILNGGGVRASIDERTRNGSITMEDLIAVLPFSGTFDLVELKGSTLRKAFEHSVERYGQSTGEFLQVSGIRVEFDLSKPPQHRVKSLSILCTKCRVPVYEPVENEMVYKVVLPSYMVTGGDGFSMIKDGFLKHNSGEGFVSLALALIFSGASFHTRFFCFQGIWTFQSCQDTSHKEKKFIPLLKDASSCTTQLLDLRAKQLPWFLWFHSCFSGVSVETSNF</sequence>
<dbReference type="Gene3D" id="3.90.780.10">
    <property type="entry name" value="5'-Nucleotidase, C-terminal domain"/>
    <property type="match status" value="1"/>
</dbReference>
<reference evidence="12" key="3">
    <citation type="submission" date="2025-09" db="UniProtKB">
        <authorList>
            <consortium name="Ensembl"/>
        </authorList>
    </citation>
    <scope>IDENTIFICATION</scope>
</reference>
<keyword evidence="7 9" id="KW-0378">Hydrolase</keyword>
<evidence type="ECO:0000259" key="10">
    <source>
        <dbReference type="Pfam" id="PF00149"/>
    </source>
</evidence>
<dbReference type="SUPFAM" id="SSF55816">
    <property type="entry name" value="5'-nucleotidase (syn. UDP-sugar hydrolase), C-terminal domain"/>
    <property type="match status" value="1"/>
</dbReference>
<dbReference type="PANTHER" id="PTHR11575:SF24">
    <property type="entry name" value="5'-NUCLEOTIDASE"/>
    <property type="match status" value="1"/>
</dbReference>
<dbReference type="EC" id="3.1.3.5" evidence="3"/>
<dbReference type="GO" id="GO:0008253">
    <property type="term" value="F:5'-nucleotidase activity"/>
    <property type="evidence" value="ECO:0007669"/>
    <property type="project" value="UniProtKB-EC"/>
</dbReference>
<feature type="domain" description="5'-Nucleotidase C-terminal" evidence="11">
    <location>
        <begin position="336"/>
        <end position="511"/>
    </location>
</feature>
<comment type="catalytic activity">
    <reaction evidence="1">
        <text>a ribonucleoside 5'-phosphate + H2O = a ribonucleoside + phosphate</text>
        <dbReference type="Rhea" id="RHEA:12484"/>
        <dbReference type="ChEBI" id="CHEBI:15377"/>
        <dbReference type="ChEBI" id="CHEBI:18254"/>
        <dbReference type="ChEBI" id="CHEBI:43474"/>
        <dbReference type="ChEBI" id="CHEBI:58043"/>
        <dbReference type="EC" id="3.1.3.5"/>
    </reaction>
</comment>
<dbReference type="PROSITE" id="PS00785">
    <property type="entry name" value="5_NUCLEOTIDASE_1"/>
    <property type="match status" value="1"/>
</dbReference>
<dbReference type="InterPro" id="IPR004843">
    <property type="entry name" value="Calcineurin-like_PHP"/>
</dbReference>
<dbReference type="GO" id="GO:0000166">
    <property type="term" value="F:nucleotide binding"/>
    <property type="evidence" value="ECO:0007669"/>
    <property type="project" value="UniProtKB-KW"/>
</dbReference>
<dbReference type="GeneTree" id="ENSGT00530000063775"/>
<dbReference type="InterPro" id="IPR006146">
    <property type="entry name" value="5'-Nucleotdase_CS"/>
</dbReference>
<evidence type="ECO:0000256" key="8">
    <source>
        <dbReference type="ARBA" id="ARBA00029793"/>
    </source>
</evidence>
<reference evidence="13" key="1">
    <citation type="submission" date="2012-01" db="EMBL/GenBank/DDBJ databases">
        <title>The Genome Sequence of Oreochromis niloticus (Nile Tilapia).</title>
        <authorList>
            <consortium name="Broad Institute Genome Assembly Team"/>
            <consortium name="Broad Institute Sequencing Platform"/>
            <person name="Di Palma F."/>
            <person name="Johnson J."/>
            <person name="Lander E.S."/>
            <person name="Lindblad-Toh K."/>
        </authorList>
    </citation>
    <scope>NUCLEOTIDE SEQUENCE [LARGE SCALE GENOMIC DNA]</scope>
</reference>
<evidence type="ECO:0000256" key="6">
    <source>
        <dbReference type="ARBA" id="ARBA00022741"/>
    </source>
</evidence>
<comment type="similarity">
    <text evidence="2 9">Belongs to the 5'-nucleotidase family.</text>
</comment>
<dbReference type="Pfam" id="PF02872">
    <property type="entry name" value="5_nucleotid_C"/>
    <property type="match status" value="1"/>
</dbReference>
<dbReference type="InterPro" id="IPR006179">
    <property type="entry name" value="5_nucleotidase/apyrase"/>
</dbReference>
<evidence type="ECO:0000256" key="3">
    <source>
        <dbReference type="ARBA" id="ARBA00012643"/>
    </source>
</evidence>
<dbReference type="Pfam" id="PF00149">
    <property type="entry name" value="Metallophos"/>
    <property type="match status" value="1"/>
</dbReference>
<dbReference type="Ensembl" id="ENSONIT00000078214.1">
    <property type="protein sequence ID" value="ENSONIP00000040246.1"/>
    <property type="gene ID" value="ENSONIG00000018757.2"/>
</dbReference>
<dbReference type="PRINTS" id="PR01607">
    <property type="entry name" value="APYRASEFAMLY"/>
</dbReference>
<keyword evidence="13" id="KW-1185">Reference proteome</keyword>
<dbReference type="GO" id="GO:0046872">
    <property type="term" value="F:metal ion binding"/>
    <property type="evidence" value="ECO:0007669"/>
    <property type="project" value="UniProtKB-KW"/>
</dbReference>
<dbReference type="InParanoid" id="A0A669C0T1"/>
<dbReference type="Gene3D" id="3.60.21.10">
    <property type="match status" value="1"/>
</dbReference>
<dbReference type="FunFam" id="3.60.21.10:FF:000020">
    <property type="entry name" value="NT5E isoform 4"/>
    <property type="match status" value="1"/>
</dbReference>
<reference evidence="12" key="2">
    <citation type="submission" date="2025-08" db="UniProtKB">
        <authorList>
            <consortium name="Ensembl"/>
        </authorList>
    </citation>
    <scope>IDENTIFICATION</scope>
</reference>
<feature type="signal peptide" evidence="9">
    <location>
        <begin position="1"/>
        <end position="23"/>
    </location>
</feature>
<dbReference type="Proteomes" id="UP000005207">
    <property type="component" value="Linkage group LG15"/>
</dbReference>
<dbReference type="CDD" id="cd07409">
    <property type="entry name" value="MPP_CD73_N"/>
    <property type="match status" value="1"/>
</dbReference>
<feature type="domain" description="Calcineurin-like phosphoesterase" evidence="10">
    <location>
        <begin position="29"/>
        <end position="242"/>
    </location>
</feature>
<keyword evidence="5 9" id="KW-0732">Signal</keyword>
<evidence type="ECO:0000256" key="9">
    <source>
        <dbReference type="RuleBase" id="RU362119"/>
    </source>
</evidence>
<dbReference type="GO" id="GO:0005886">
    <property type="term" value="C:plasma membrane"/>
    <property type="evidence" value="ECO:0007669"/>
    <property type="project" value="TreeGrafter"/>
</dbReference>
<protein>
    <recommendedName>
        <fullName evidence="3">5'-nucleotidase</fullName>
        <ecNumber evidence="3">3.1.3.5</ecNumber>
    </recommendedName>
    <alternativeName>
        <fullName evidence="8">Ecto-5'-nucleotidase</fullName>
    </alternativeName>
</protein>
<keyword evidence="4" id="KW-0479">Metal-binding</keyword>
<organism evidence="12 13">
    <name type="scientific">Oreochromis niloticus</name>
    <name type="common">Nile tilapia</name>
    <name type="synonym">Tilapia nilotica</name>
    <dbReference type="NCBI Taxonomy" id="8128"/>
    <lineage>
        <taxon>Eukaryota</taxon>
        <taxon>Metazoa</taxon>
        <taxon>Chordata</taxon>
        <taxon>Craniata</taxon>
        <taxon>Vertebrata</taxon>
        <taxon>Euteleostomi</taxon>
        <taxon>Actinopterygii</taxon>
        <taxon>Neopterygii</taxon>
        <taxon>Teleostei</taxon>
        <taxon>Neoteleostei</taxon>
        <taxon>Acanthomorphata</taxon>
        <taxon>Ovalentaria</taxon>
        <taxon>Cichlomorphae</taxon>
        <taxon>Cichliformes</taxon>
        <taxon>Cichlidae</taxon>
        <taxon>African cichlids</taxon>
        <taxon>Pseudocrenilabrinae</taxon>
        <taxon>Oreochromini</taxon>
        <taxon>Oreochromis</taxon>
    </lineage>
</organism>
<evidence type="ECO:0000313" key="13">
    <source>
        <dbReference type="Proteomes" id="UP000005207"/>
    </source>
</evidence>
<name>A0A669C0T1_ORENI</name>
<keyword evidence="6 9" id="KW-0547">Nucleotide-binding</keyword>
<dbReference type="SUPFAM" id="SSF56300">
    <property type="entry name" value="Metallo-dependent phosphatases"/>
    <property type="match status" value="1"/>
</dbReference>
<gene>
    <name evidence="12" type="primary">NT5E</name>
    <name evidence="12" type="synonym">nt5e</name>
</gene>
<feature type="chain" id="PRO_5025717299" description="5'-nucleotidase" evidence="9">
    <location>
        <begin position="24"/>
        <end position="605"/>
    </location>
</feature>
<dbReference type="FunFam" id="3.90.780.10:FF:000001">
    <property type="entry name" value="NT5E isoform 3"/>
    <property type="match status" value="1"/>
</dbReference>
<dbReference type="PANTHER" id="PTHR11575">
    <property type="entry name" value="5'-NUCLEOTIDASE-RELATED"/>
    <property type="match status" value="1"/>
</dbReference>
<dbReference type="AlphaFoldDB" id="A0A669C0T1"/>
<dbReference type="InterPro" id="IPR029052">
    <property type="entry name" value="Metallo-depent_PP-like"/>
</dbReference>
<proteinExistence type="inferred from homology"/>
<evidence type="ECO:0000313" key="12">
    <source>
        <dbReference type="Ensembl" id="ENSONIP00000040246.1"/>
    </source>
</evidence>
<evidence type="ECO:0000259" key="11">
    <source>
        <dbReference type="Pfam" id="PF02872"/>
    </source>
</evidence>
<accession>A0A669C0T1</accession>
<evidence type="ECO:0000256" key="5">
    <source>
        <dbReference type="ARBA" id="ARBA00022729"/>
    </source>
</evidence>
<evidence type="ECO:0000256" key="1">
    <source>
        <dbReference type="ARBA" id="ARBA00000815"/>
    </source>
</evidence>